<keyword evidence="3" id="KW-0396">Initiation factor</keyword>
<dbReference type="SUPFAM" id="SSF55418">
    <property type="entry name" value="eIF4e-like"/>
    <property type="match status" value="1"/>
</dbReference>
<dbReference type="EMBL" id="MU807041">
    <property type="protein sequence ID" value="KAJ3832206.1"/>
    <property type="molecule type" value="Genomic_DNA"/>
</dbReference>
<evidence type="ECO:0000313" key="4">
    <source>
        <dbReference type="Proteomes" id="UP001163846"/>
    </source>
</evidence>
<dbReference type="Gene3D" id="3.30.760.10">
    <property type="entry name" value="RNA Cap, Translation Initiation Factor Eif4e"/>
    <property type="match status" value="1"/>
</dbReference>
<reference evidence="3" key="1">
    <citation type="submission" date="2022-08" db="EMBL/GenBank/DDBJ databases">
        <authorList>
            <consortium name="DOE Joint Genome Institute"/>
            <person name="Min B."/>
            <person name="Riley R."/>
            <person name="Sierra-Patev S."/>
            <person name="Naranjo-Ortiz M."/>
            <person name="Looney B."/>
            <person name="Konkel Z."/>
            <person name="Slot J.C."/>
            <person name="Sakamoto Y."/>
            <person name="Steenwyk J.L."/>
            <person name="Rokas A."/>
            <person name="Carro J."/>
            <person name="Camarero S."/>
            <person name="Ferreira P."/>
            <person name="Molpeceres G."/>
            <person name="Ruiz-Duenas F.J."/>
            <person name="Serrano A."/>
            <person name="Henrissat B."/>
            <person name="Drula E."/>
            <person name="Hughes K.W."/>
            <person name="Mata J.L."/>
            <person name="Ishikawa N.K."/>
            <person name="Vargas-Isla R."/>
            <person name="Ushijima S."/>
            <person name="Smith C.A."/>
            <person name="Ahrendt S."/>
            <person name="Andreopoulos W."/>
            <person name="He G."/>
            <person name="Labutti K."/>
            <person name="Lipzen A."/>
            <person name="Ng V."/>
            <person name="Sandor L."/>
            <person name="Barry K."/>
            <person name="Martinez A.T."/>
            <person name="Xiao Y."/>
            <person name="Gibbons J.G."/>
            <person name="Terashima K."/>
            <person name="Hibbett D.S."/>
            <person name="Grigoriev I.V."/>
        </authorList>
    </citation>
    <scope>NUCLEOTIDE SEQUENCE</scope>
    <source>
        <strain evidence="3">TFB9207</strain>
    </source>
</reference>
<sequence length="275" mass="31017">MNMEPRIDSDTIASNLIEQMNQLRLTEGAGTMQEHASSQSSGNQQKGHLQIQRNHRGQILPNGLEPPSCIPFIRNDHGWVTCVLNDETSTISNIESFISHWRPSLIGPNNLVPEGCPWIAINRGNRHTPDSGPPRIAELEAAFMSLSQSHRTNGNITLTVSALDQLACQFNVRSGKWMIFADLNTVDSLWANVVRMVCIHRQRGFAKVAADSQKSDRVICVYVDDFTDVKEVMGLRQDLRRIGVEWKIKFKMDAYTYMGIYQSNSWGISPSRYVE</sequence>
<comment type="similarity">
    <text evidence="1">Belongs to the UPF0696 family.</text>
</comment>
<dbReference type="InterPro" id="IPR015034">
    <property type="entry name" value="Bles03"/>
</dbReference>
<comment type="caution">
    <text evidence="3">The sequence shown here is derived from an EMBL/GenBank/DDBJ whole genome shotgun (WGS) entry which is preliminary data.</text>
</comment>
<organism evidence="3 4">
    <name type="scientific">Lentinula raphanica</name>
    <dbReference type="NCBI Taxonomy" id="153919"/>
    <lineage>
        <taxon>Eukaryota</taxon>
        <taxon>Fungi</taxon>
        <taxon>Dikarya</taxon>
        <taxon>Basidiomycota</taxon>
        <taxon>Agaricomycotina</taxon>
        <taxon>Agaricomycetes</taxon>
        <taxon>Agaricomycetidae</taxon>
        <taxon>Agaricales</taxon>
        <taxon>Marasmiineae</taxon>
        <taxon>Omphalotaceae</taxon>
        <taxon>Lentinula</taxon>
    </lineage>
</organism>
<dbReference type="PANTHER" id="PTHR31977">
    <property type="entry name" value="UPF0696 PROTEIN C11ORF68"/>
    <property type="match status" value="1"/>
</dbReference>
<gene>
    <name evidence="3" type="ORF">F5878DRAFT_23101</name>
</gene>
<feature type="region of interest" description="Disordered" evidence="2">
    <location>
        <begin position="29"/>
        <end position="51"/>
    </location>
</feature>
<keyword evidence="4" id="KW-1185">Reference proteome</keyword>
<accession>A0AA38NX94</accession>
<feature type="compositionally biased region" description="Polar residues" evidence="2">
    <location>
        <begin position="34"/>
        <end position="47"/>
    </location>
</feature>
<protein>
    <submittedName>
        <fullName evidence="3">Translation initiation factor eIF 4e-like domain-containing protein</fullName>
    </submittedName>
</protein>
<evidence type="ECO:0000256" key="2">
    <source>
        <dbReference type="SAM" id="MobiDB-lite"/>
    </source>
</evidence>
<dbReference type="AlphaFoldDB" id="A0AA38NX94"/>
<proteinExistence type="inferred from homology"/>
<evidence type="ECO:0000256" key="1">
    <source>
        <dbReference type="ARBA" id="ARBA00010568"/>
    </source>
</evidence>
<dbReference type="Pfam" id="PF08939">
    <property type="entry name" value="Bles03"/>
    <property type="match status" value="1"/>
</dbReference>
<dbReference type="GO" id="GO:0003743">
    <property type="term" value="F:translation initiation factor activity"/>
    <property type="evidence" value="ECO:0007669"/>
    <property type="project" value="UniProtKB-KW"/>
</dbReference>
<evidence type="ECO:0000313" key="3">
    <source>
        <dbReference type="EMBL" id="KAJ3832206.1"/>
    </source>
</evidence>
<keyword evidence="3" id="KW-0648">Protein biosynthesis</keyword>
<dbReference type="InterPro" id="IPR023398">
    <property type="entry name" value="TIF_eIF4e-like"/>
</dbReference>
<dbReference type="Proteomes" id="UP001163846">
    <property type="component" value="Unassembled WGS sequence"/>
</dbReference>
<name>A0AA38NX94_9AGAR</name>
<dbReference type="PANTHER" id="PTHR31977:SF1">
    <property type="entry name" value="UPF0696 PROTEIN C11ORF68"/>
    <property type="match status" value="1"/>
</dbReference>